<dbReference type="PRINTS" id="PR00463">
    <property type="entry name" value="EP450I"/>
</dbReference>
<dbReference type="GeneID" id="101860781"/>
<keyword evidence="4" id="KW-0812">Transmembrane</keyword>
<dbReference type="Gene3D" id="1.10.630.10">
    <property type="entry name" value="Cytochrome P450"/>
    <property type="match status" value="1"/>
</dbReference>
<dbReference type="Pfam" id="PF00067">
    <property type="entry name" value="p450"/>
    <property type="match status" value="1"/>
</dbReference>
<reference evidence="6" key="1">
    <citation type="submission" date="2025-08" db="UniProtKB">
        <authorList>
            <consortium name="RefSeq"/>
        </authorList>
    </citation>
    <scope>IDENTIFICATION</scope>
</reference>
<dbReference type="PANTHER" id="PTHR24300">
    <property type="entry name" value="CYTOCHROME P450 508A4-RELATED"/>
    <property type="match status" value="1"/>
</dbReference>
<keyword evidence="3" id="KW-0408">Iron</keyword>
<keyword evidence="2" id="KW-0479">Metal-binding</keyword>
<accession>A0ABM0JC46</accession>
<name>A0ABM0JC46_APLCA</name>
<comment type="similarity">
    <text evidence="1">Belongs to the cytochrome P450 family.</text>
</comment>
<protein>
    <submittedName>
        <fullName evidence="6">Cytochrome P450 2J2</fullName>
    </submittedName>
</protein>
<dbReference type="RefSeq" id="XP_005090258.2">
    <property type="nucleotide sequence ID" value="XM_005090201.3"/>
</dbReference>
<sequence>MLDCLFSSVSSTGVVLLLLVFLFTILWIFTPKNPGNIPPQVGISLPFLGHYHLLDHNPRKQCMRWAKQLGDIYSFYIGQRLVVVLASHEILKEALVKEAHAFGHRPVTPVGEKLGRTDVGLTLANGANWKEQRTVTVNILREMGMGKDLLADKISEEAEHFLKYVKEEVGGRTVDLDYPITLAISNIICNILKGSRFEYDDPFFKEIVRDMFENFKLLQAISPTRYFPILLLLPGDLWGSKRLFRNFVNVKELFANKYIKEIEAGTQPNANFIASYLKEMQSKMDRGQKTYQDKNQLLNIIIDLFNAGTETTSTTIKWALVYMLRNPEVQERVYREIEEHVGLEKRPTLQDRPKLKYLNVVIMETQRLASIGPFIVPHACRQDYTYRGYFIPKGSVVLPFLDSVLHDEKAWGDPMNFRPERFFDEEGNIVKPEEFIPFAVGSRACLGESIAKAELFLFLSAMIQEFRFLPDPISGPPGLEEKVGLTHHPVPFRLRAVPRNP</sequence>
<evidence type="ECO:0000313" key="5">
    <source>
        <dbReference type="Proteomes" id="UP000694888"/>
    </source>
</evidence>
<proteinExistence type="inferred from homology"/>
<feature type="transmembrane region" description="Helical" evidence="4">
    <location>
        <begin position="12"/>
        <end position="30"/>
    </location>
</feature>
<dbReference type="PRINTS" id="PR00385">
    <property type="entry name" value="P450"/>
</dbReference>
<dbReference type="InterPro" id="IPR050182">
    <property type="entry name" value="Cytochrome_P450_fam2"/>
</dbReference>
<dbReference type="SUPFAM" id="SSF48264">
    <property type="entry name" value="Cytochrome P450"/>
    <property type="match status" value="1"/>
</dbReference>
<keyword evidence="4" id="KW-0472">Membrane</keyword>
<keyword evidence="5" id="KW-1185">Reference proteome</keyword>
<evidence type="ECO:0000256" key="4">
    <source>
        <dbReference type="SAM" id="Phobius"/>
    </source>
</evidence>
<dbReference type="Proteomes" id="UP000694888">
    <property type="component" value="Unplaced"/>
</dbReference>
<evidence type="ECO:0000313" key="6">
    <source>
        <dbReference type="RefSeq" id="XP_005090258.2"/>
    </source>
</evidence>
<evidence type="ECO:0000256" key="2">
    <source>
        <dbReference type="ARBA" id="ARBA00022723"/>
    </source>
</evidence>
<keyword evidence="4" id="KW-1133">Transmembrane helix</keyword>
<dbReference type="InterPro" id="IPR001128">
    <property type="entry name" value="Cyt_P450"/>
</dbReference>
<evidence type="ECO:0000256" key="1">
    <source>
        <dbReference type="ARBA" id="ARBA00010617"/>
    </source>
</evidence>
<dbReference type="PANTHER" id="PTHR24300:SF403">
    <property type="entry name" value="CYTOCHROME P450 306A1"/>
    <property type="match status" value="1"/>
</dbReference>
<organism evidence="5 6">
    <name type="scientific">Aplysia californica</name>
    <name type="common">California sea hare</name>
    <dbReference type="NCBI Taxonomy" id="6500"/>
    <lineage>
        <taxon>Eukaryota</taxon>
        <taxon>Metazoa</taxon>
        <taxon>Spiralia</taxon>
        <taxon>Lophotrochozoa</taxon>
        <taxon>Mollusca</taxon>
        <taxon>Gastropoda</taxon>
        <taxon>Heterobranchia</taxon>
        <taxon>Euthyneura</taxon>
        <taxon>Tectipleura</taxon>
        <taxon>Aplysiida</taxon>
        <taxon>Aplysioidea</taxon>
        <taxon>Aplysiidae</taxon>
        <taxon>Aplysia</taxon>
    </lineage>
</organism>
<gene>
    <name evidence="6" type="primary">LOC101860781</name>
</gene>
<evidence type="ECO:0000256" key="3">
    <source>
        <dbReference type="ARBA" id="ARBA00023004"/>
    </source>
</evidence>
<dbReference type="InterPro" id="IPR002401">
    <property type="entry name" value="Cyt_P450_E_grp-I"/>
</dbReference>
<dbReference type="InterPro" id="IPR036396">
    <property type="entry name" value="Cyt_P450_sf"/>
</dbReference>